<feature type="transmembrane region" description="Helical" evidence="5">
    <location>
        <begin position="41"/>
        <end position="59"/>
    </location>
</feature>
<evidence type="ECO:0000313" key="6">
    <source>
        <dbReference type="EMBL" id="SDR16548.1"/>
    </source>
</evidence>
<feature type="transmembrane region" description="Helical" evidence="5">
    <location>
        <begin position="235"/>
        <end position="254"/>
    </location>
</feature>
<feature type="transmembrane region" description="Helical" evidence="5">
    <location>
        <begin position="201"/>
        <end position="223"/>
    </location>
</feature>
<evidence type="ECO:0000256" key="4">
    <source>
        <dbReference type="ARBA" id="ARBA00023136"/>
    </source>
</evidence>
<protein>
    <submittedName>
        <fullName evidence="6">Sugar phosphate permease</fullName>
    </submittedName>
</protein>
<dbReference type="SUPFAM" id="SSF103473">
    <property type="entry name" value="MFS general substrate transporter"/>
    <property type="match status" value="1"/>
</dbReference>
<dbReference type="GO" id="GO:0016020">
    <property type="term" value="C:membrane"/>
    <property type="evidence" value="ECO:0007669"/>
    <property type="project" value="UniProtKB-SubCell"/>
</dbReference>
<dbReference type="Pfam" id="PF07690">
    <property type="entry name" value="MFS_1"/>
    <property type="match status" value="1"/>
</dbReference>
<feature type="transmembrane region" description="Helical" evidence="5">
    <location>
        <begin position="134"/>
        <end position="155"/>
    </location>
</feature>
<dbReference type="InterPro" id="IPR051788">
    <property type="entry name" value="MFS_Transporter"/>
</dbReference>
<feature type="transmembrane region" description="Helical" evidence="5">
    <location>
        <begin position="161"/>
        <end position="180"/>
    </location>
</feature>
<accession>A0A1H1GUF3</accession>
<keyword evidence="2 5" id="KW-0812">Transmembrane</keyword>
<organism evidence="6 7">
    <name type="scientific">Thermostaphylospora chromogena</name>
    <dbReference type="NCBI Taxonomy" id="35622"/>
    <lineage>
        <taxon>Bacteria</taxon>
        <taxon>Bacillati</taxon>
        <taxon>Actinomycetota</taxon>
        <taxon>Actinomycetes</taxon>
        <taxon>Streptosporangiales</taxon>
        <taxon>Thermomonosporaceae</taxon>
        <taxon>Thermostaphylospora</taxon>
    </lineage>
</organism>
<keyword evidence="4 5" id="KW-0472">Membrane</keyword>
<dbReference type="Gene3D" id="1.20.1250.20">
    <property type="entry name" value="MFS general substrate transporter like domains"/>
    <property type="match status" value="2"/>
</dbReference>
<sequence>MREPDHRAVAVVFAVVGATFGGLSARIPWIQHNLELSTGELGLALLFSPVGAFVAMPTAGRIAHRLGGRRTTRLLLVLSCAAPLPVVLAPSLPWLAAVFFLEGVITGMCDIGMNAQGVVVERRLRRPIMSGLHGMWSVGCLAGAGIGALAAQAGVTAPAHLGLVAAAYMPVGVALTRALPATWGSRGEAAPPRFAVPPRKVLLVGLVGFCAVFAEGAGNHWAAVYVTDVTAAGPGVAAAAYAVFAMAMALARLAGDGVVRRFGPVASVRAGAVLAAVGLVTVAVARTPVPAIGGFALLGTGIAVIVPLVVTAAGNAASTTGQGVAGAAGMTYLSYLLAPAVTGWLADLTSLPVAFGLIACVTAALVPFARLLRAAAGHGGPADGAHDSPGSSGMAKVA</sequence>
<feature type="transmembrane region" description="Helical" evidence="5">
    <location>
        <begin position="266"/>
        <end position="285"/>
    </location>
</feature>
<evidence type="ECO:0000256" key="3">
    <source>
        <dbReference type="ARBA" id="ARBA00022989"/>
    </source>
</evidence>
<dbReference type="AlphaFoldDB" id="A0A1H1GUF3"/>
<dbReference type="InterPro" id="IPR011701">
    <property type="entry name" value="MFS"/>
</dbReference>
<dbReference type="Proteomes" id="UP000217103">
    <property type="component" value="Unassembled WGS sequence"/>
</dbReference>
<dbReference type="InterPro" id="IPR036259">
    <property type="entry name" value="MFS_trans_sf"/>
</dbReference>
<proteinExistence type="predicted"/>
<feature type="transmembrane region" description="Helical" evidence="5">
    <location>
        <begin position="291"/>
        <end position="312"/>
    </location>
</feature>
<dbReference type="PANTHER" id="PTHR23514:SF13">
    <property type="entry name" value="INNER MEMBRANE PROTEIN YBJJ"/>
    <property type="match status" value="1"/>
</dbReference>
<keyword evidence="3 5" id="KW-1133">Transmembrane helix</keyword>
<reference evidence="6 7" key="1">
    <citation type="submission" date="2016-10" db="EMBL/GenBank/DDBJ databases">
        <authorList>
            <person name="de Groot N.N."/>
        </authorList>
    </citation>
    <scope>NUCLEOTIDE SEQUENCE [LARGE SCALE GENOMIC DNA]</scope>
    <source>
        <strain evidence="6 7">DSM 43794</strain>
    </source>
</reference>
<evidence type="ECO:0000256" key="2">
    <source>
        <dbReference type="ARBA" id="ARBA00022692"/>
    </source>
</evidence>
<dbReference type="GO" id="GO:0022857">
    <property type="term" value="F:transmembrane transporter activity"/>
    <property type="evidence" value="ECO:0007669"/>
    <property type="project" value="InterPro"/>
</dbReference>
<evidence type="ECO:0000256" key="1">
    <source>
        <dbReference type="ARBA" id="ARBA00004141"/>
    </source>
</evidence>
<feature type="transmembrane region" description="Helical" evidence="5">
    <location>
        <begin position="351"/>
        <end position="372"/>
    </location>
</feature>
<evidence type="ECO:0000256" key="5">
    <source>
        <dbReference type="SAM" id="Phobius"/>
    </source>
</evidence>
<dbReference type="PANTHER" id="PTHR23514">
    <property type="entry name" value="BYPASS OF STOP CODON PROTEIN 6"/>
    <property type="match status" value="1"/>
</dbReference>
<feature type="transmembrane region" description="Helical" evidence="5">
    <location>
        <begin position="324"/>
        <end position="345"/>
    </location>
</feature>
<dbReference type="EMBL" id="FNKK01000002">
    <property type="protein sequence ID" value="SDR16548.1"/>
    <property type="molecule type" value="Genomic_DNA"/>
</dbReference>
<dbReference type="RefSeq" id="WP_093260641.1">
    <property type="nucleotide sequence ID" value="NZ_FNKK01000002.1"/>
</dbReference>
<evidence type="ECO:0000313" key="7">
    <source>
        <dbReference type="Proteomes" id="UP000217103"/>
    </source>
</evidence>
<dbReference type="OrthoDB" id="151222at2"/>
<comment type="subcellular location">
    <subcellularLocation>
        <location evidence="1">Membrane</location>
        <topology evidence="1">Multi-pass membrane protein</topology>
    </subcellularLocation>
</comment>
<feature type="transmembrane region" description="Helical" evidence="5">
    <location>
        <begin position="94"/>
        <end position="113"/>
    </location>
</feature>
<gene>
    <name evidence="6" type="ORF">SAMN04489764_3812</name>
</gene>
<dbReference type="CDD" id="cd17393">
    <property type="entry name" value="MFS_MosC_like"/>
    <property type="match status" value="1"/>
</dbReference>
<dbReference type="STRING" id="35622.SAMN04489764_3812"/>
<name>A0A1H1GUF3_9ACTN</name>
<keyword evidence="7" id="KW-1185">Reference proteome</keyword>
<feature type="transmembrane region" description="Helical" evidence="5">
    <location>
        <begin position="71"/>
        <end position="88"/>
    </location>
</feature>